<sequence>TVFLVGAQVKTGPGDVKVLKQLKDSVDPTSVSPGSCLGSFLSSLDFAFDPCRSLFNDQGRKTLGK</sequence>
<protein>
    <submittedName>
        <fullName evidence="1">Uncharacterized protein</fullName>
    </submittedName>
</protein>
<keyword evidence="2" id="KW-1185">Reference proteome</keyword>
<feature type="non-terminal residue" evidence="1">
    <location>
        <position position="1"/>
    </location>
</feature>
<organism evidence="1 2">
    <name type="scientific">Punica granatum</name>
    <name type="common">Pomegranate</name>
    <dbReference type="NCBI Taxonomy" id="22663"/>
    <lineage>
        <taxon>Eukaryota</taxon>
        <taxon>Viridiplantae</taxon>
        <taxon>Streptophyta</taxon>
        <taxon>Embryophyta</taxon>
        <taxon>Tracheophyta</taxon>
        <taxon>Spermatophyta</taxon>
        <taxon>Magnoliopsida</taxon>
        <taxon>eudicotyledons</taxon>
        <taxon>Gunneridae</taxon>
        <taxon>Pentapetalae</taxon>
        <taxon>rosids</taxon>
        <taxon>malvids</taxon>
        <taxon>Myrtales</taxon>
        <taxon>Lythraceae</taxon>
        <taxon>Punica</taxon>
    </lineage>
</organism>
<dbReference type="EMBL" id="PGOL01003054">
    <property type="protein sequence ID" value="PKI43344.1"/>
    <property type="molecule type" value="Genomic_DNA"/>
</dbReference>
<accession>A0A2I0IH78</accession>
<evidence type="ECO:0000313" key="2">
    <source>
        <dbReference type="Proteomes" id="UP000233551"/>
    </source>
</evidence>
<reference evidence="1 2" key="1">
    <citation type="submission" date="2017-11" db="EMBL/GenBank/DDBJ databases">
        <title>De-novo sequencing of pomegranate (Punica granatum L.) genome.</title>
        <authorList>
            <person name="Akparov Z."/>
            <person name="Amiraslanov A."/>
            <person name="Hajiyeva S."/>
            <person name="Abbasov M."/>
            <person name="Kaur K."/>
            <person name="Hamwieh A."/>
            <person name="Solovyev V."/>
            <person name="Salamov A."/>
            <person name="Braich B."/>
            <person name="Kosarev P."/>
            <person name="Mahmoud A."/>
            <person name="Hajiyev E."/>
            <person name="Babayeva S."/>
            <person name="Izzatullayeva V."/>
            <person name="Mammadov A."/>
            <person name="Mammadov A."/>
            <person name="Sharifova S."/>
            <person name="Ojaghi J."/>
            <person name="Eynullazada K."/>
            <person name="Bayramov B."/>
            <person name="Abdulazimova A."/>
            <person name="Shahmuradov I."/>
        </authorList>
    </citation>
    <scope>NUCLEOTIDE SEQUENCE [LARGE SCALE GENOMIC DNA]</scope>
    <source>
        <strain evidence="2">cv. AG2017</strain>
        <tissue evidence="1">Leaf</tissue>
    </source>
</reference>
<dbReference type="STRING" id="22663.A0A2I0IH78"/>
<gene>
    <name evidence="1" type="ORF">CRG98_036266</name>
</gene>
<proteinExistence type="predicted"/>
<dbReference type="Proteomes" id="UP000233551">
    <property type="component" value="Unassembled WGS sequence"/>
</dbReference>
<dbReference type="AlphaFoldDB" id="A0A2I0IH78"/>
<name>A0A2I0IH78_PUNGR</name>
<comment type="caution">
    <text evidence="1">The sequence shown here is derived from an EMBL/GenBank/DDBJ whole genome shotgun (WGS) entry which is preliminary data.</text>
</comment>
<evidence type="ECO:0000313" key="1">
    <source>
        <dbReference type="EMBL" id="PKI43344.1"/>
    </source>
</evidence>